<dbReference type="Proteomes" id="UP000838878">
    <property type="component" value="Chromosome 12"/>
</dbReference>
<dbReference type="AlphaFoldDB" id="A0A8J9V9Z3"/>
<organism evidence="2 3">
    <name type="scientific">Brenthis ino</name>
    <name type="common">lesser marbled fritillary</name>
    <dbReference type="NCBI Taxonomy" id="405034"/>
    <lineage>
        <taxon>Eukaryota</taxon>
        <taxon>Metazoa</taxon>
        <taxon>Ecdysozoa</taxon>
        <taxon>Arthropoda</taxon>
        <taxon>Hexapoda</taxon>
        <taxon>Insecta</taxon>
        <taxon>Pterygota</taxon>
        <taxon>Neoptera</taxon>
        <taxon>Endopterygota</taxon>
        <taxon>Lepidoptera</taxon>
        <taxon>Glossata</taxon>
        <taxon>Ditrysia</taxon>
        <taxon>Papilionoidea</taxon>
        <taxon>Nymphalidae</taxon>
        <taxon>Heliconiinae</taxon>
        <taxon>Argynnini</taxon>
        <taxon>Brenthis</taxon>
    </lineage>
</organism>
<gene>
    <name evidence="2" type="ORF">BINO364_LOCUS4585</name>
</gene>
<name>A0A8J9V9Z3_9NEOP</name>
<proteinExistence type="predicted"/>
<feature type="region of interest" description="Disordered" evidence="1">
    <location>
        <begin position="23"/>
        <end position="42"/>
    </location>
</feature>
<keyword evidence="3" id="KW-1185">Reference proteome</keyword>
<protein>
    <submittedName>
        <fullName evidence="2">Uncharacterized protein</fullName>
    </submittedName>
</protein>
<feature type="non-terminal residue" evidence="2">
    <location>
        <position position="99"/>
    </location>
</feature>
<evidence type="ECO:0000313" key="3">
    <source>
        <dbReference type="Proteomes" id="UP000838878"/>
    </source>
</evidence>
<sequence length="99" mass="11891">MREELFDRTQVFINWLNDRRRRRPVQSSAHRVRLSPASRPSRARLVRRRQQWRWRVARHVTAESFVIDFVTALKVVYAAASIYSSRITFYRISSNDSKP</sequence>
<reference evidence="2" key="1">
    <citation type="submission" date="2021-12" db="EMBL/GenBank/DDBJ databases">
        <authorList>
            <person name="Martin H S."/>
        </authorList>
    </citation>
    <scope>NUCLEOTIDE SEQUENCE</scope>
</reference>
<evidence type="ECO:0000313" key="2">
    <source>
        <dbReference type="EMBL" id="CAH0718043.1"/>
    </source>
</evidence>
<dbReference type="EMBL" id="OV170232">
    <property type="protein sequence ID" value="CAH0718043.1"/>
    <property type="molecule type" value="Genomic_DNA"/>
</dbReference>
<accession>A0A8J9V9Z3</accession>
<evidence type="ECO:0000256" key="1">
    <source>
        <dbReference type="SAM" id="MobiDB-lite"/>
    </source>
</evidence>